<evidence type="ECO:0000313" key="3">
    <source>
        <dbReference type="EMBL" id="CAI9095274.1"/>
    </source>
</evidence>
<evidence type="ECO:0000256" key="2">
    <source>
        <dbReference type="SAM" id="MobiDB-lite"/>
    </source>
</evidence>
<name>A0AAV1CKW0_OLDCO</name>
<evidence type="ECO:0000313" key="4">
    <source>
        <dbReference type="Proteomes" id="UP001161247"/>
    </source>
</evidence>
<proteinExistence type="predicted"/>
<dbReference type="EMBL" id="OX459119">
    <property type="protein sequence ID" value="CAI9095274.1"/>
    <property type="molecule type" value="Genomic_DNA"/>
</dbReference>
<feature type="coiled-coil region" evidence="1">
    <location>
        <begin position="166"/>
        <end position="200"/>
    </location>
</feature>
<accession>A0AAV1CKW0</accession>
<sequence length="315" mass="34290">MGKRSAFDDSDEEEPYPAERIQETPQPVMGQAPSNQMTRAHVESSRKRNPSGQASGHQKRKWGDPEVVEVDPLSFSLPAIHELSSIDELLKEGYEDQGQGAGQFEGVPEGHALLTFDPPRVECADLPATGMPRLEDGMRQAMQAVNSFVTVCTDLERQLASARTKAASEAGKAREAEARLQALEEEKRRLEEDISTMRGQFEGMELAYSLQIESLQATSVPKSHLDKYILAEQIAETCPTVSKPEDIIDIPGSLSFVFQMPRGTQTPLRTPPGPNEEPETVGHTPPPKGHNSGSCGGGGNLTDSNTNSRDKVNDA</sequence>
<feature type="region of interest" description="Disordered" evidence="2">
    <location>
        <begin position="262"/>
        <end position="315"/>
    </location>
</feature>
<evidence type="ECO:0000256" key="1">
    <source>
        <dbReference type="SAM" id="Coils"/>
    </source>
</evidence>
<gene>
    <name evidence="3" type="ORF">OLC1_LOCUS6285</name>
</gene>
<keyword evidence="1" id="KW-0175">Coiled coil</keyword>
<reference evidence="3" key="1">
    <citation type="submission" date="2023-03" db="EMBL/GenBank/DDBJ databases">
        <authorList>
            <person name="Julca I."/>
        </authorList>
    </citation>
    <scope>NUCLEOTIDE SEQUENCE</scope>
</reference>
<dbReference type="Proteomes" id="UP001161247">
    <property type="component" value="Chromosome 2"/>
</dbReference>
<keyword evidence="4" id="KW-1185">Reference proteome</keyword>
<protein>
    <submittedName>
        <fullName evidence="3">OLC1v1031175C1</fullName>
    </submittedName>
</protein>
<feature type="region of interest" description="Disordered" evidence="2">
    <location>
        <begin position="1"/>
        <end position="65"/>
    </location>
</feature>
<organism evidence="3 4">
    <name type="scientific">Oldenlandia corymbosa var. corymbosa</name>
    <dbReference type="NCBI Taxonomy" id="529605"/>
    <lineage>
        <taxon>Eukaryota</taxon>
        <taxon>Viridiplantae</taxon>
        <taxon>Streptophyta</taxon>
        <taxon>Embryophyta</taxon>
        <taxon>Tracheophyta</taxon>
        <taxon>Spermatophyta</taxon>
        <taxon>Magnoliopsida</taxon>
        <taxon>eudicotyledons</taxon>
        <taxon>Gunneridae</taxon>
        <taxon>Pentapetalae</taxon>
        <taxon>asterids</taxon>
        <taxon>lamiids</taxon>
        <taxon>Gentianales</taxon>
        <taxon>Rubiaceae</taxon>
        <taxon>Rubioideae</taxon>
        <taxon>Spermacoceae</taxon>
        <taxon>Hedyotis-Oldenlandia complex</taxon>
        <taxon>Oldenlandia</taxon>
    </lineage>
</organism>
<dbReference type="AlphaFoldDB" id="A0AAV1CKW0"/>